<evidence type="ECO:0000313" key="9">
    <source>
        <dbReference type="Proteomes" id="UP000649604"/>
    </source>
</evidence>
<dbReference type="AlphaFoldDB" id="A0A9D5JXP3"/>
<dbReference type="PANTHER" id="PTHR43808">
    <property type="entry name" value="ACETYLORNITHINE DEACETYLASE"/>
    <property type="match status" value="1"/>
</dbReference>
<accession>A0A9D5JXP3</accession>
<dbReference type="GO" id="GO:0008270">
    <property type="term" value="F:zinc ion binding"/>
    <property type="evidence" value="ECO:0007669"/>
    <property type="project" value="InterPro"/>
</dbReference>
<evidence type="ECO:0000256" key="2">
    <source>
        <dbReference type="ARBA" id="ARBA00022605"/>
    </source>
</evidence>
<dbReference type="InterPro" id="IPR001261">
    <property type="entry name" value="ArgE/DapE_CS"/>
</dbReference>
<dbReference type="InterPro" id="IPR050072">
    <property type="entry name" value="Peptidase_M20A"/>
</dbReference>
<keyword evidence="5" id="KW-0862">Zinc</keyword>
<evidence type="ECO:0000256" key="5">
    <source>
        <dbReference type="ARBA" id="ARBA00022833"/>
    </source>
</evidence>
<proteinExistence type="inferred from homology"/>
<dbReference type="NCBIfam" id="TIGR01902">
    <property type="entry name" value="dapE-lys-deAc"/>
    <property type="match status" value="1"/>
</dbReference>
<evidence type="ECO:0000256" key="6">
    <source>
        <dbReference type="ARBA" id="ARBA00023154"/>
    </source>
</evidence>
<keyword evidence="1" id="KW-0963">Cytoplasm</keyword>
<dbReference type="GO" id="GO:0009085">
    <property type="term" value="P:lysine biosynthetic process"/>
    <property type="evidence" value="ECO:0007669"/>
    <property type="project" value="UniProtKB-KW"/>
</dbReference>
<keyword evidence="3" id="KW-0479">Metal-binding</keyword>
<dbReference type="Proteomes" id="UP000649604">
    <property type="component" value="Unassembled WGS sequence"/>
</dbReference>
<dbReference type="InterPro" id="IPR002933">
    <property type="entry name" value="Peptidase_M20"/>
</dbReference>
<dbReference type="HAMAP" id="MF_01120">
    <property type="entry name" value="LysK"/>
    <property type="match status" value="1"/>
</dbReference>
<keyword evidence="4 8" id="KW-0378">Hydrolase</keyword>
<dbReference type="NCBIfam" id="NF003367">
    <property type="entry name" value="PRK04443.1"/>
    <property type="match status" value="1"/>
</dbReference>
<organism evidence="8 9">
    <name type="scientific">candidate division KSB3 bacterium</name>
    <dbReference type="NCBI Taxonomy" id="2044937"/>
    <lineage>
        <taxon>Bacteria</taxon>
        <taxon>candidate division KSB3</taxon>
    </lineage>
</organism>
<dbReference type="InterPro" id="IPR010175">
    <property type="entry name" value="LysK"/>
</dbReference>
<keyword evidence="7" id="KW-0170">Cobalt</keyword>
<dbReference type="PANTHER" id="PTHR43808:SF28">
    <property type="entry name" value="[LYSW]-LYSINE_[LYSW]-ORNITHINE HYDROLASE"/>
    <property type="match status" value="1"/>
</dbReference>
<dbReference type="Pfam" id="PF01546">
    <property type="entry name" value="Peptidase_M20"/>
    <property type="match status" value="1"/>
</dbReference>
<sequence length="357" mass="38454">MTALSEQAALKILREAVAISSPSGHERAVAEYVVQQAAALGWQSSIDPAGNVLAERGTGHPIIYFLGHIDTVPGEIPVRIEAGKLYGRGAVDAKGPLAAFLCGATRVAADFPGTITIIGAVEEEASSSKGAHFAVETYPAPDFLIIGEPSGWEKLTLGYKGRVHLTYHLRQERTHGASQVPSVGTRSCELFHHIDALPEIAKITAQSPFFSVNKNVRLITTTHDPFYETVEMALDIRVPPDVHLEKLMQELSALDHPGQIDICEGLEAVHCPKSGSLVAAFRKAIKANGGTPRTSLKTGTSDMNIAVPAWKCPCLAYGPGDSNLDHTPHEHIVLEEYQRSIQVIHTALTSLADRERT</sequence>
<dbReference type="Gene3D" id="3.40.630.10">
    <property type="entry name" value="Zn peptidases"/>
    <property type="match status" value="2"/>
</dbReference>
<protein>
    <submittedName>
        <fullName evidence="8">[LysW]-lysine hydrolase</fullName>
    </submittedName>
</protein>
<dbReference type="EMBL" id="WJJP01000462">
    <property type="protein sequence ID" value="MBD3325747.1"/>
    <property type="molecule type" value="Genomic_DNA"/>
</dbReference>
<dbReference type="GO" id="GO:0016811">
    <property type="term" value="F:hydrolase activity, acting on carbon-nitrogen (but not peptide) bonds, in linear amides"/>
    <property type="evidence" value="ECO:0007669"/>
    <property type="project" value="InterPro"/>
</dbReference>
<comment type="caution">
    <text evidence="8">The sequence shown here is derived from an EMBL/GenBank/DDBJ whole genome shotgun (WGS) entry which is preliminary data.</text>
</comment>
<dbReference type="GO" id="GO:0050897">
    <property type="term" value="F:cobalt ion binding"/>
    <property type="evidence" value="ECO:0007669"/>
    <property type="project" value="InterPro"/>
</dbReference>
<keyword evidence="6" id="KW-0457">Lysine biosynthesis</keyword>
<keyword evidence="2" id="KW-0028">Amino-acid biosynthesis</keyword>
<evidence type="ECO:0000256" key="4">
    <source>
        <dbReference type="ARBA" id="ARBA00022801"/>
    </source>
</evidence>
<evidence type="ECO:0000313" key="8">
    <source>
        <dbReference type="EMBL" id="MBD3325747.1"/>
    </source>
</evidence>
<dbReference type="SUPFAM" id="SSF53187">
    <property type="entry name" value="Zn-dependent exopeptidases"/>
    <property type="match status" value="1"/>
</dbReference>
<reference evidence="8" key="1">
    <citation type="submission" date="2019-11" db="EMBL/GenBank/DDBJ databases">
        <title>Microbial mats filling the niche in hypersaline microbial mats.</title>
        <authorList>
            <person name="Wong H.L."/>
            <person name="Macleod F.I."/>
            <person name="White R.A. III"/>
            <person name="Burns B.P."/>
        </authorList>
    </citation>
    <scope>NUCLEOTIDE SEQUENCE</scope>
    <source>
        <strain evidence="8">Rbin_158</strain>
    </source>
</reference>
<evidence type="ECO:0000256" key="3">
    <source>
        <dbReference type="ARBA" id="ARBA00022723"/>
    </source>
</evidence>
<name>A0A9D5JXP3_9BACT</name>
<dbReference type="PROSITE" id="PS00758">
    <property type="entry name" value="ARGE_DAPE_CPG2_1"/>
    <property type="match status" value="1"/>
</dbReference>
<gene>
    <name evidence="8" type="ORF">GF339_14265</name>
</gene>
<evidence type="ECO:0000256" key="7">
    <source>
        <dbReference type="ARBA" id="ARBA00023285"/>
    </source>
</evidence>
<evidence type="ECO:0000256" key="1">
    <source>
        <dbReference type="ARBA" id="ARBA00022490"/>
    </source>
</evidence>